<feature type="compositionally biased region" description="Basic and acidic residues" evidence="1">
    <location>
        <begin position="91"/>
        <end position="103"/>
    </location>
</feature>
<evidence type="ECO:0000256" key="1">
    <source>
        <dbReference type="SAM" id="MobiDB-lite"/>
    </source>
</evidence>
<dbReference type="EMBL" id="LAZR01018170">
    <property type="protein sequence ID" value="KKL97425.1"/>
    <property type="molecule type" value="Genomic_DNA"/>
</dbReference>
<sequence length="109" mass="12506">MMLIVVGMALMFWLGSVLVAYELGKRKDAREWARWYLGTRARDESDQQSVTIDWFDLPKCAECGNREIHQHGCSMAGPHDRTLWFPPPPKPPDDTDPGKRLKEGGWPPR</sequence>
<protein>
    <submittedName>
        <fullName evidence="2">Uncharacterized protein</fullName>
    </submittedName>
</protein>
<accession>A0A0F9IUJ3</accession>
<organism evidence="2">
    <name type="scientific">marine sediment metagenome</name>
    <dbReference type="NCBI Taxonomy" id="412755"/>
    <lineage>
        <taxon>unclassified sequences</taxon>
        <taxon>metagenomes</taxon>
        <taxon>ecological metagenomes</taxon>
    </lineage>
</organism>
<gene>
    <name evidence="2" type="ORF">LCGC14_1834580</name>
</gene>
<evidence type="ECO:0000313" key="2">
    <source>
        <dbReference type="EMBL" id="KKL97425.1"/>
    </source>
</evidence>
<proteinExistence type="predicted"/>
<dbReference type="AlphaFoldDB" id="A0A0F9IUJ3"/>
<feature type="region of interest" description="Disordered" evidence="1">
    <location>
        <begin position="79"/>
        <end position="109"/>
    </location>
</feature>
<name>A0A0F9IUJ3_9ZZZZ</name>
<comment type="caution">
    <text evidence="2">The sequence shown here is derived from an EMBL/GenBank/DDBJ whole genome shotgun (WGS) entry which is preliminary data.</text>
</comment>
<reference evidence="2" key="1">
    <citation type="journal article" date="2015" name="Nature">
        <title>Complex archaea that bridge the gap between prokaryotes and eukaryotes.</title>
        <authorList>
            <person name="Spang A."/>
            <person name="Saw J.H."/>
            <person name="Jorgensen S.L."/>
            <person name="Zaremba-Niedzwiedzka K."/>
            <person name="Martijn J."/>
            <person name="Lind A.E."/>
            <person name="van Eijk R."/>
            <person name="Schleper C."/>
            <person name="Guy L."/>
            <person name="Ettema T.J."/>
        </authorList>
    </citation>
    <scope>NUCLEOTIDE SEQUENCE</scope>
</reference>